<dbReference type="AlphaFoldDB" id="A0AAD3SLA6"/>
<accession>A0AAD3SLA6</accession>
<comment type="caution">
    <text evidence="1">The sequence shown here is derived from an EMBL/GenBank/DDBJ whole genome shotgun (WGS) entry which is preliminary data.</text>
</comment>
<protein>
    <submittedName>
        <fullName evidence="1">Uncharacterized protein</fullName>
    </submittedName>
</protein>
<dbReference type="Proteomes" id="UP001279734">
    <property type="component" value="Unassembled WGS sequence"/>
</dbReference>
<keyword evidence="2" id="KW-1185">Reference proteome</keyword>
<sequence length="109" mass="12641">MRYYSPGNCILPYCHPAKEKKTEVREMADGAGKVREIERSQAELNRFEPFNWGDLLLLHLDLLHLVLWEFFFLYKFRVNNTGFHLADAAKSMLPVTQCPSILGQENTPI</sequence>
<proteinExistence type="predicted"/>
<dbReference type="EMBL" id="BSYO01000012">
    <property type="protein sequence ID" value="GMH12666.1"/>
    <property type="molecule type" value="Genomic_DNA"/>
</dbReference>
<gene>
    <name evidence="1" type="ORF">Nepgr_014507</name>
</gene>
<evidence type="ECO:0000313" key="1">
    <source>
        <dbReference type="EMBL" id="GMH12666.1"/>
    </source>
</evidence>
<reference evidence="1" key="1">
    <citation type="submission" date="2023-05" db="EMBL/GenBank/DDBJ databases">
        <title>Nepenthes gracilis genome sequencing.</title>
        <authorList>
            <person name="Fukushima K."/>
        </authorList>
    </citation>
    <scope>NUCLEOTIDE SEQUENCE</scope>
    <source>
        <strain evidence="1">SING2019-196</strain>
    </source>
</reference>
<evidence type="ECO:0000313" key="2">
    <source>
        <dbReference type="Proteomes" id="UP001279734"/>
    </source>
</evidence>
<name>A0AAD3SLA6_NEPGR</name>
<organism evidence="1 2">
    <name type="scientific">Nepenthes gracilis</name>
    <name type="common">Slender pitcher plant</name>
    <dbReference type="NCBI Taxonomy" id="150966"/>
    <lineage>
        <taxon>Eukaryota</taxon>
        <taxon>Viridiplantae</taxon>
        <taxon>Streptophyta</taxon>
        <taxon>Embryophyta</taxon>
        <taxon>Tracheophyta</taxon>
        <taxon>Spermatophyta</taxon>
        <taxon>Magnoliopsida</taxon>
        <taxon>eudicotyledons</taxon>
        <taxon>Gunneridae</taxon>
        <taxon>Pentapetalae</taxon>
        <taxon>Caryophyllales</taxon>
        <taxon>Nepenthaceae</taxon>
        <taxon>Nepenthes</taxon>
    </lineage>
</organism>